<feature type="transmembrane region" description="Helical" evidence="8">
    <location>
        <begin position="199"/>
        <end position="219"/>
    </location>
</feature>
<reference evidence="10" key="1">
    <citation type="journal article" date="2019" name="Int. J. Syst. Evol. Microbiol.">
        <title>The Global Catalogue of Microorganisms (GCM) 10K type strain sequencing project: providing services to taxonomists for standard genome sequencing and annotation.</title>
        <authorList>
            <consortium name="The Broad Institute Genomics Platform"/>
            <consortium name="The Broad Institute Genome Sequencing Center for Infectious Disease"/>
            <person name="Wu L."/>
            <person name="Ma J."/>
        </authorList>
    </citation>
    <scope>NUCLEOTIDE SEQUENCE [LARGE SCALE GENOMIC DNA]</scope>
    <source>
        <strain evidence="10">JCM 15589</strain>
    </source>
</reference>
<evidence type="ECO:0000256" key="7">
    <source>
        <dbReference type="ARBA" id="ARBA00023136"/>
    </source>
</evidence>
<sequence length="251" mass="25622">MLVLLVVAILVGGALQRVTGMGFGLVAGPFIVLIVGPLEGVLFVNLAGAIASTLILGRVVRDVDWRRYAWLASTSVLTTVPAALLLRDASAAALEITVGAVVVAAMTLAVVTSRLRAGGRHPLRPDARWPLVVTGTASGFGSVAAGIGGPPLAIYSVLSGWDPRRFAATAQPYFATNALAALAAKLVLADAAFPAFAGWQWAVVLGAIVVGLVIGDLVAPRVSAVAMRRGLIVLAYVGGLATLARGLTELS</sequence>
<evidence type="ECO:0000256" key="3">
    <source>
        <dbReference type="ARBA" id="ARBA00022448"/>
    </source>
</evidence>
<comment type="subcellular location">
    <subcellularLocation>
        <location evidence="1 8">Cell membrane</location>
        <topology evidence="1 8">Multi-pass membrane protein</topology>
    </subcellularLocation>
</comment>
<keyword evidence="7 8" id="KW-0472">Membrane</keyword>
<name>A0ABP4VXC7_9MICO</name>
<accession>A0ABP4VXC7</accession>
<keyword evidence="5 8" id="KW-0812">Transmembrane</keyword>
<dbReference type="InterPro" id="IPR002781">
    <property type="entry name" value="TM_pro_TauE-like"/>
</dbReference>
<organism evidence="9 10">
    <name type="scientific">Isoptericola hypogeus</name>
    <dbReference type="NCBI Taxonomy" id="300179"/>
    <lineage>
        <taxon>Bacteria</taxon>
        <taxon>Bacillati</taxon>
        <taxon>Actinomycetota</taxon>
        <taxon>Actinomycetes</taxon>
        <taxon>Micrococcales</taxon>
        <taxon>Promicromonosporaceae</taxon>
        <taxon>Isoptericola</taxon>
    </lineage>
</organism>
<evidence type="ECO:0000256" key="4">
    <source>
        <dbReference type="ARBA" id="ARBA00022475"/>
    </source>
</evidence>
<comment type="caution">
    <text evidence="9">The sequence shown here is derived from an EMBL/GenBank/DDBJ whole genome shotgun (WGS) entry which is preliminary data.</text>
</comment>
<feature type="transmembrane region" description="Helical" evidence="8">
    <location>
        <begin position="92"/>
        <end position="111"/>
    </location>
</feature>
<evidence type="ECO:0000256" key="2">
    <source>
        <dbReference type="ARBA" id="ARBA00009142"/>
    </source>
</evidence>
<protein>
    <recommendedName>
        <fullName evidence="8">Probable membrane transporter protein</fullName>
    </recommendedName>
</protein>
<feature type="transmembrane region" description="Helical" evidence="8">
    <location>
        <begin position="68"/>
        <end position="86"/>
    </location>
</feature>
<evidence type="ECO:0000256" key="1">
    <source>
        <dbReference type="ARBA" id="ARBA00004651"/>
    </source>
</evidence>
<dbReference type="Pfam" id="PF01925">
    <property type="entry name" value="TauE"/>
    <property type="match status" value="1"/>
</dbReference>
<keyword evidence="6 8" id="KW-1133">Transmembrane helix</keyword>
<dbReference type="RefSeq" id="WP_344250736.1">
    <property type="nucleotide sequence ID" value="NZ_BAAAPM010000010.1"/>
</dbReference>
<evidence type="ECO:0000256" key="8">
    <source>
        <dbReference type="RuleBase" id="RU363041"/>
    </source>
</evidence>
<evidence type="ECO:0000256" key="6">
    <source>
        <dbReference type="ARBA" id="ARBA00022989"/>
    </source>
</evidence>
<keyword evidence="4 8" id="KW-1003">Cell membrane</keyword>
<keyword evidence="3" id="KW-0813">Transport</keyword>
<feature type="transmembrane region" description="Helical" evidence="8">
    <location>
        <begin position="30"/>
        <end position="56"/>
    </location>
</feature>
<proteinExistence type="inferred from homology"/>
<gene>
    <name evidence="9" type="ORF">GCM10009809_40630</name>
</gene>
<dbReference type="PANTHER" id="PTHR30269">
    <property type="entry name" value="TRANSMEMBRANE PROTEIN YFCA"/>
    <property type="match status" value="1"/>
</dbReference>
<evidence type="ECO:0000313" key="10">
    <source>
        <dbReference type="Proteomes" id="UP001501138"/>
    </source>
</evidence>
<dbReference type="Proteomes" id="UP001501138">
    <property type="component" value="Unassembled WGS sequence"/>
</dbReference>
<dbReference type="EMBL" id="BAAAPM010000010">
    <property type="protein sequence ID" value="GAA1740951.1"/>
    <property type="molecule type" value="Genomic_DNA"/>
</dbReference>
<dbReference type="PANTHER" id="PTHR30269:SF37">
    <property type="entry name" value="MEMBRANE TRANSPORTER PROTEIN"/>
    <property type="match status" value="1"/>
</dbReference>
<dbReference type="InterPro" id="IPR052017">
    <property type="entry name" value="TSUP"/>
</dbReference>
<evidence type="ECO:0000256" key="5">
    <source>
        <dbReference type="ARBA" id="ARBA00022692"/>
    </source>
</evidence>
<keyword evidence="10" id="KW-1185">Reference proteome</keyword>
<feature type="transmembrane region" description="Helical" evidence="8">
    <location>
        <begin position="231"/>
        <end position="248"/>
    </location>
</feature>
<evidence type="ECO:0000313" key="9">
    <source>
        <dbReference type="EMBL" id="GAA1740951.1"/>
    </source>
</evidence>
<comment type="similarity">
    <text evidence="2 8">Belongs to the 4-toluene sulfonate uptake permease (TSUP) (TC 2.A.102) family.</text>
</comment>